<sequence>MVAQERMFKNDTWQKVMTWRLFYYQCIGKEGNIHREEEKSEADGLTGESSGPSSLRSNPGGGGGAPLTEEEAETLSQMKTEKLKDDGNSGWALSSPSGMMRPRSPSPLSSHGGPAPRETMKTTIIITIIIIIRARMDPIAQERKTYPRIS</sequence>
<feature type="compositionally biased region" description="Low complexity" evidence="1">
    <location>
        <begin position="93"/>
        <end position="114"/>
    </location>
</feature>
<dbReference type="AlphaFoldDB" id="A0A7T8GQS4"/>
<accession>A0A7T8GQS4</accession>
<protein>
    <submittedName>
        <fullName evidence="2">Uncharacterized protein</fullName>
    </submittedName>
</protein>
<gene>
    <name evidence="2" type="ORF">FKW44_021007</name>
</gene>
<evidence type="ECO:0000313" key="2">
    <source>
        <dbReference type="EMBL" id="QQP36033.1"/>
    </source>
</evidence>
<dbReference type="EMBL" id="CP045904">
    <property type="protein sequence ID" value="QQP36033.1"/>
    <property type="molecule type" value="Genomic_DNA"/>
</dbReference>
<feature type="region of interest" description="Disordered" evidence="1">
    <location>
        <begin position="35"/>
        <end position="119"/>
    </location>
</feature>
<keyword evidence="3" id="KW-1185">Reference proteome</keyword>
<name>A0A7T8GQS4_CALRO</name>
<reference evidence="3" key="1">
    <citation type="submission" date="2021-01" db="EMBL/GenBank/DDBJ databases">
        <title>Caligus Genome Assembly.</title>
        <authorList>
            <person name="Gallardo-Escarate C."/>
        </authorList>
    </citation>
    <scope>NUCLEOTIDE SEQUENCE [LARGE SCALE GENOMIC DNA]</scope>
</reference>
<dbReference type="Proteomes" id="UP000595437">
    <property type="component" value="Chromosome 15"/>
</dbReference>
<organism evidence="2 3">
    <name type="scientific">Caligus rogercresseyi</name>
    <name type="common">Sea louse</name>
    <dbReference type="NCBI Taxonomy" id="217165"/>
    <lineage>
        <taxon>Eukaryota</taxon>
        <taxon>Metazoa</taxon>
        <taxon>Ecdysozoa</taxon>
        <taxon>Arthropoda</taxon>
        <taxon>Crustacea</taxon>
        <taxon>Multicrustacea</taxon>
        <taxon>Hexanauplia</taxon>
        <taxon>Copepoda</taxon>
        <taxon>Siphonostomatoida</taxon>
        <taxon>Caligidae</taxon>
        <taxon>Caligus</taxon>
    </lineage>
</organism>
<feature type="compositionally biased region" description="Polar residues" evidence="1">
    <location>
        <begin position="47"/>
        <end position="57"/>
    </location>
</feature>
<proteinExistence type="predicted"/>
<evidence type="ECO:0000256" key="1">
    <source>
        <dbReference type="SAM" id="MobiDB-lite"/>
    </source>
</evidence>
<evidence type="ECO:0000313" key="3">
    <source>
        <dbReference type="Proteomes" id="UP000595437"/>
    </source>
</evidence>